<proteinExistence type="predicted"/>
<reference evidence="1" key="1">
    <citation type="journal article" date="2014" name="Int. J. Syst. Evol. Microbiol.">
        <title>Complete genome sequence of Corynebacterium casei LMG S-19264T (=DSM 44701T), isolated from a smear-ripened cheese.</title>
        <authorList>
            <consortium name="US DOE Joint Genome Institute (JGI-PGF)"/>
            <person name="Walter F."/>
            <person name="Albersmeier A."/>
            <person name="Kalinowski J."/>
            <person name="Ruckert C."/>
        </authorList>
    </citation>
    <scope>NUCLEOTIDE SEQUENCE</scope>
    <source>
        <strain evidence="1">CGMCC 1.15725</strain>
    </source>
</reference>
<dbReference type="EMBL" id="BMJQ01000034">
    <property type="protein sequence ID" value="GGF50404.1"/>
    <property type="molecule type" value="Genomic_DNA"/>
</dbReference>
<accession>A0A8J2Z1N2</accession>
<dbReference type="AlphaFoldDB" id="A0A8J2Z1N2"/>
<dbReference type="RefSeq" id="WP_189052478.1">
    <property type="nucleotide sequence ID" value="NZ_BMJQ01000034.1"/>
</dbReference>
<dbReference type="Proteomes" id="UP000646365">
    <property type="component" value="Unassembled WGS sequence"/>
</dbReference>
<protein>
    <submittedName>
        <fullName evidence="1">Transposase</fullName>
    </submittedName>
</protein>
<dbReference type="Pfam" id="PF05717">
    <property type="entry name" value="TnpB_IS66"/>
    <property type="match status" value="1"/>
</dbReference>
<sequence>MIPIRSDVRVWLAVGRTDIRRGMNGLALQVQEALGRDPHAGDLYVFRGAKGDLIKILWHDGLGMSLYAKRLEKGRFLWPSPADGVVGISASQLAYMLDYAS</sequence>
<dbReference type="InterPro" id="IPR008878">
    <property type="entry name" value="Transposase_IS66_Orf2"/>
</dbReference>
<keyword evidence="2" id="KW-1185">Reference proteome</keyword>
<comment type="caution">
    <text evidence="1">The sequence shown here is derived from an EMBL/GenBank/DDBJ whole genome shotgun (WGS) entry which is preliminary data.</text>
</comment>
<organism evidence="1 2">
    <name type="scientific">Aliidongia dinghuensis</name>
    <dbReference type="NCBI Taxonomy" id="1867774"/>
    <lineage>
        <taxon>Bacteria</taxon>
        <taxon>Pseudomonadati</taxon>
        <taxon>Pseudomonadota</taxon>
        <taxon>Alphaproteobacteria</taxon>
        <taxon>Rhodospirillales</taxon>
        <taxon>Dongiaceae</taxon>
        <taxon>Aliidongia</taxon>
    </lineage>
</organism>
<reference evidence="1" key="2">
    <citation type="submission" date="2020-09" db="EMBL/GenBank/DDBJ databases">
        <authorList>
            <person name="Sun Q."/>
            <person name="Zhou Y."/>
        </authorList>
    </citation>
    <scope>NUCLEOTIDE SEQUENCE</scope>
    <source>
        <strain evidence="1">CGMCC 1.15725</strain>
    </source>
</reference>
<gene>
    <name evidence="1" type="ORF">GCM10011611_66050</name>
</gene>
<dbReference type="PANTHER" id="PTHR36455:SF1">
    <property type="entry name" value="BLR8292 PROTEIN"/>
    <property type="match status" value="1"/>
</dbReference>
<name>A0A8J2Z1N2_9PROT</name>
<dbReference type="PANTHER" id="PTHR36455">
    <property type="match status" value="1"/>
</dbReference>
<evidence type="ECO:0000313" key="1">
    <source>
        <dbReference type="EMBL" id="GGF50404.1"/>
    </source>
</evidence>
<dbReference type="NCBIfam" id="NF033819">
    <property type="entry name" value="IS66_TnpB"/>
    <property type="match status" value="1"/>
</dbReference>
<evidence type="ECO:0000313" key="2">
    <source>
        <dbReference type="Proteomes" id="UP000646365"/>
    </source>
</evidence>